<dbReference type="PANTHER" id="PTHR30086">
    <property type="entry name" value="ARGININE EXPORTER PROTEIN ARGO"/>
    <property type="match status" value="1"/>
</dbReference>
<feature type="transmembrane region" description="Helical" evidence="6">
    <location>
        <begin position="150"/>
        <end position="178"/>
    </location>
</feature>
<evidence type="ECO:0000313" key="8">
    <source>
        <dbReference type="Proteomes" id="UP000193963"/>
    </source>
</evidence>
<evidence type="ECO:0000256" key="2">
    <source>
        <dbReference type="ARBA" id="ARBA00022475"/>
    </source>
</evidence>
<keyword evidence="8" id="KW-1185">Reference proteome</keyword>
<dbReference type="GO" id="GO:0005886">
    <property type="term" value="C:plasma membrane"/>
    <property type="evidence" value="ECO:0007669"/>
    <property type="project" value="UniProtKB-SubCell"/>
</dbReference>
<evidence type="ECO:0000256" key="4">
    <source>
        <dbReference type="ARBA" id="ARBA00022989"/>
    </source>
</evidence>
<dbReference type="RefSeq" id="WP_085889447.1">
    <property type="nucleotide sequence ID" value="NZ_FWFN01000007.1"/>
</dbReference>
<sequence length="211" mass="21938">MDELLTYLPRFVAAFSILTFAAISPGPAVAFLLGVSAARGRGPALLATTGIAAGSSTINVLTLVGVGLLLSQLAWAMEILRLAGASYLAWLAWGSFRKALNPPQVVAAKVTPAKAHHLFASGYLMQVTNPKAIAFWLAIAAVGATEGGSALVVAAFIACSFVISFTCHAAWALILSSAPVRRAYAAGRRWIEGALGVFFAFAAWKIATSES</sequence>
<evidence type="ECO:0000313" key="7">
    <source>
        <dbReference type="EMBL" id="SLN66156.1"/>
    </source>
</evidence>
<evidence type="ECO:0000256" key="6">
    <source>
        <dbReference type="SAM" id="Phobius"/>
    </source>
</evidence>
<dbReference type="Proteomes" id="UP000193963">
    <property type="component" value="Unassembled WGS sequence"/>
</dbReference>
<keyword evidence="5 6" id="KW-0472">Membrane</keyword>
<dbReference type="EMBL" id="FWFN01000007">
    <property type="protein sequence ID" value="SLN66156.1"/>
    <property type="molecule type" value="Genomic_DNA"/>
</dbReference>
<organism evidence="7 8">
    <name type="scientific">Pseudooceanicola marinus</name>
    <dbReference type="NCBI Taxonomy" id="396013"/>
    <lineage>
        <taxon>Bacteria</taxon>
        <taxon>Pseudomonadati</taxon>
        <taxon>Pseudomonadota</taxon>
        <taxon>Alphaproteobacteria</taxon>
        <taxon>Rhodobacterales</taxon>
        <taxon>Paracoccaceae</taxon>
        <taxon>Pseudooceanicola</taxon>
    </lineage>
</organism>
<dbReference type="PANTHER" id="PTHR30086:SF20">
    <property type="entry name" value="ARGININE EXPORTER PROTEIN ARGO-RELATED"/>
    <property type="match status" value="1"/>
</dbReference>
<proteinExistence type="predicted"/>
<evidence type="ECO:0000256" key="3">
    <source>
        <dbReference type="ARBA" id="ARBA00022692"/>
    </source>
</evidence>
<feature type="transmembrane region" description="Helical" evidence="6">
    <location>
        <begin position="12"/>
        <end position="33"/>
    </location>
</feature>
<accession>A0A1X6ZZC9</accession>
<feature type="transmembrane region" description="Helical" evidence="6">
    <location>
        <begin position="123"/>
        <end position="144"/>
    </location>
</feature>
<keyword evidence="3 6" id="KW-0812">Transmembrane</keyword>
<dbReference type="GO" id="GO:0015171">
    <property type="term" value="F:amino acid transmembrane transporter activity"/>
    <property type="evidence" value="ECO:0007669"/>
    <property type="project" value="TreeGrafter"/>
</dbReference>
<keyword evidence="2" id="KW-1003">Cell membrane</keyword>
<feature type="transmembrane region" description="Helical" evidence="6">
    <location>
        <begin position="190"/>
        <end position="207"/>
    </location>
</feature>
<evidence type="ECO:0000256" key="5">
    <source>
        <dbReference type="ARBA" id="ARBA00023136"/>
    </source>
</evidence>
<dbReference type="AlphaFoldDB" id="A0A1X6ZZC9"/>
<name>A0A1X6ZZC9_9RHOB</name>
<feature type="transmembrane region" description="Helical" evidence="6">
    <location>
        <begin position="73"/>
        <end position="93"/>
    </location>
</feature>
<gene>
    <name evidence="7" type="primary">rhtC_2</name>
    <name evidence="7" type="ORF">PSM7751_03419</name>
</gene>
<reference evidence="7 8" key="1">
    <citation type="submission" date="2017-03" db="EMBL/GenBank/DDBJ databases">
        <authorList>
            <person name="Afonso C.L."/>
            <person name="Miller P.J."/>
            <person name="Scott M.A."/>
            <person name="Spackman E."/>
            <person name="Goraichik I."/>
            <person name="Dimitrov K.M."/>
            <person name="Suarez D.L."/>
            <person name="Swayne D.E."/>
        </authorList>
    </citation>
    <scope>NUCLEOTIDE SEQUENCE [LARGE SCALE GENOMIC DNA]</scope>
    <source>
        <strain evidence="7 8">CECT 7751</strain>
    </source>
</reference>
<protein>
    <submittedName>
        <fullName evidence="7">Threonine efflux protein</fullName>
    </submittedName>
</protein>
<dbReference type="OrthoDB" id="7659099at2"/>
<keyword evidence="4 6" id="KW-1133">Transmembrane helix</keyword>
<feature type="transmembrane region" description="Helical" evidence="6">
    <location>
        <begin position="45"/>
        <end position="67"/>
    </location>
</feature>
<comment type="subcellular location">
    <subcellularLocation>
        <location evidence="1">Cell membrane</location>
        <topology evidence="1">Multi-pass membrane protein</topology>
    </subcellularLocation>
</comment>
<evidence type="ECO:0000256" key="1">
    <source>
        <dbReference type="ARBA" id="ARBA00004651"/>
    </source>
</evidence>
<dbReference type="Pfam" id="PF01810">
    <property type="entry name" value="LysE"/>
    <property type="match status" value="1"/>
</dbReference>
<dbReference type="InterPro" id="IPR001123">
    <property type="entry name" value="LeuE-type"/>
</dbReference>